<organism evidence="7 8">
    <name type="scientific">Candidatus Nomurabacteria bacterium GW2011_GWE1_35_16</name>
    <dbReference type="NCBI Taxonomy" id="1618761"/>
    <lineage>
        <taxon>Bacteria</taxon>
        <taxon>Candidatus Nomuraibacteriota</taxon>
    </lineage>
</organism>
<keyword evidence="3 6" id="KW-0812">Transmembrane</keyword>
<accession>A0A0G0EF65</accession>
<evidence type="ECO:0000256" key="6">
    <source>
        <dbReference type="SAM" id="Phobius"/>
    </source>
</evidence>
<dbReference type="PANTHER" id="PTHR30250:SF28">
    <property type="entry name" value="POLYSACCHARIDE BIOSYNTHESIS PROTEIN"/>
    <property type="match status" value="1"/>
</dbReference>
<keyword evidence="4 6" id="KW-1133">Transmembrane helix</keyword>
<feature type="transmembrane region" description="Helical" evidence="6">
    <location>
        <begin position="378"/>
        <end position="397"/>
    </location>
</feature>
<feature type="transmembrane region" description="Helical" evidence="6">
    <location>
        <begin position="58"/>
        <end position="81"/>
    </location>
</feature>
<sequence length="442" mass="50414">MRNILNFIKSNLSKYIGQSRYKKNILILVGGRVLAQGIPILLTPIFTRIYSPEEYGVFAVYSTIISIIAMISNGRYCLAIMLPKEEKEARGMVLISMILPFVVSIFSLIILLIFNSEIFALLNVAILSKYIWLIVGNILFIALYEALFYYELRQKHYKILSRNAIIQAFVLVSTRLLLGFTGFTEVGLGISYFLSYVFPFILLSINIFNRGDFNFQEINRNSLKKLLGQFSNFPKYTLWADSLQMVAQLSPNIFLNKIFGSITTGYYSMSDKILGSPIWLITASIGDVFKQEASEQYRKDGNCHNVFMKTSKALFFIGIIPFILIYIFLPSIITFILGSNWAPVGEYIRILSLMYFARFVVGPVSYVVNIVGKNKIDILFQSLKFIAIIISFVMGFYYKNLTIGLILWSLLTTLAYVVIYLVSNNLAKTSIYDNKTENNFSE</sequence>
<feature type="transmembrane region" description="Helical" evidence="6">
    <location>
        <begin position="350"/>
        <end position="371"/>
    </location>
</feature>
<feature type="transmembrane region" description="Helical" evidence="6">
    <location>
        <begin position="164"/>
        <end position="183"/>
    </location>
</feature>
<reference evidence="7 8" key="1">
    <citation type="journal article" date="2015" name="Nature">
        <title>rRNA introns, odd ribosomes, and small enigmatic genomes across a large radiation of phyla.</title>
        <authorList>
            <person name="Brown C.T."/>
            <person name="Hug L.A."/>
            <person name="Thomas B.C."/>
            <person name="Sharon I."/>
            <person name="Castelle C.J."/>
            <person name="Singh A."/>
            <person name="Wilkins M.J."/>
            <person name="Williams K.H."/>
            <person name="Banfield J.F."/>
        </authorList>
    </citation>
    <scope>NUCLEOTIDE SEQUENCE [LARGE SCALE GENOMIC DNA]</scope>
</reference>
<feature type="transmembrane region" description="Helical" evidence="6">
    <location>
        <begin position="189"/>
        <end position="208"/>
    </location>
</feature>
<feature type="transmembrane region" description="Helical" evidence="6">
    <location>
        <begin position="93"/>
        <end position="114"/>
    </location>
</feature>
<dbReference type="EMBL" id="LBPY01000014">
    <property type="protein sequence ID" value="KKP66002.1"/>
    <property type="molecule type" value="Genomic_DNA"/>
</dbReference>
<feature type="transmembrane region" description="Helical" evidence="6">
    <location>
        <begin position="130"/>
        <end position="152"/>
    </location>
</feature>
<evidence type="ECO:0000256" key="2">
    <source>
        <dbReference type="ARBA" id="ARBA00022475"/>
    </source>
</evidence>
<dbReference type="InterPro" id="IPR050833">
    <property type="entry name" value="Poly_Biosynth_Transport"/>
</dbReference>
<evidence type="ECO:0000313" key="8">
    <source>
        <dbReference type="Proteomes" id="UP000034952"/>
    </source>
</evidence>
<dbReference type="PANTHER" id="PTHR30250">
    <property type="entry name" value="PST FAMILY PREDICTED COLANIC ACID TRANSPORTER"/>
    <property type="match status" value="1"/>
</dbReference>
<dbReference type="Proteomes" id="UP000034952">
    <property type="component" value="Unassembled WGS sequence"/>
</dbReference>
<gene>
    <name evidence="7" type="ORF">UR64_C0014G0003</name>
</gene>
<name>A0A0G0EF65_9BACT</name>
<evidence type="ECO:0000313" key="7">
    <source>
        <dbReference type="EMBL" id="KKP66002.1"/>
    </source>
</evidence>
<evidence type="ECO:0000256" key="4">
    <source>
        <dbReference type="ARBA" id="ARBA00022989"/>
    </source>
</evidence>
<dbReference type="GO" id="GO:0005886">
    <property type="term" value="C:plasma membrane"/>
    <property type="evidence" value="ECO:0007669"/>
    <property type="project" value="UniProtKB-SubCell"/>
</dbReference>
<evidence type="ECO:0000256" key="5">
    <source>
        <dbReference type="ARBA" id="ARBA00023136"/>
    </source>
</evidence>
<feature type="transmembrane region" description="Helical" evidence="6">
    <location>
        <begin position="403"/>
        <end position="422"/>
    </location>
</feature>
<feature type="transmembrane region" description="Helical" evidence="6">
    <location>
        <begin position="314"/>
        <end position="338"/>
    </location>
</feature>
<protein>
    <submittedName>
        <fullName evidence="7">O-antigen translocase</fullName>
    </submittedName>
</protein>
<feature type="transmembrane region" description="Helical" evidence="6">
    <location>
        <begin position="25"/>
        <end position="46"/>
    </location>
</feature>
<keyword evidence="2" id="KW-1003">Cell membrane</keyword>
<comment type="subcellular location">
    <subcellularLocation>
        <location evidence="1">Cell membrane</location>
        <topology evidence="1">Multi-pass membrane protein</topology>
    </subcellularLocation>
</comment>
<dbReference type="Pfam" id="PF13440">
    <property type="entry name" value="Polysacc_synt_3"/>
    <property type="match status" value="1"/>
</dbReference>
<keyword evidence="5 6" id="KW-0472">Membrane</keyword>
<comment type="caution">
    <text evidence="7">The sequence shown here is derived from an EMBL/GenBank/DDBJ whole genome shotgun (WGS) entry which is preliminary data.</text>
</comment>
<dbReference type="AlphaFoldDB" id="A0A0G0EF65"/>
<evidence type="ECO:0000256" key="1">
    <source>
        <dbReference type="ARBA" id="ARBA00004651"/>
    </source>
</evidence>
<proteinExistence type="predicted"/>
<evidence type="ECO:0000256" key="3">
    <source>
        <dbReference type="ARBA" id="ARBA00022692"/>
    </source>
</evidence>